<name>A0A381VI05_9ZZZZ</name>
<dbReference type="EMBL" id="UINC01008765">
    <property type="protein sequence ID" value="SVA39408.1"/>
    <property type="molecule type" value="Genomic_DNA"/>
</dbReference>
<dbReference type="Gene3D" id="2.60.40.1220">
    <property type="match status" value="1"/>
</dbReference>
<feature type="domain" description="Fibronectin type-III" evidence="2">
    <location>
        <begin position="544"/>
        <end position="625"/>
    </location>
</feature>
<feature type="non-terminal residue" evidence="3">
    <location>
        <position position="1"/>
    </location>
</feature>
<feature type="domain" description="Fibronectin type-III" evidence="2">
    <location>
        <begin position="648"/>
        <end position="732"/>
    </location>
</feature>
<feature type="domain" description="Fibronectin type-III" evidence="2">
    <location>
        <begin position="1"/>
        <end position="88"/>
    </location>
</feature>
<dbReference type="SUPFAM" id="SSF49265">
    <property type="entry name" value="Fibronectin type III"/>
    <property type="match status" value="3"/>
</dbReference>
<dbReference type="PANTHER" id="PTHR16897">
    <property type="entry name" value="OS10G0105400 PROTEIN"/>
    <property type="match status" value="1"/>
</dbReference>
<feature type="non-terminal residue" evidence="3">
    <location>
        <position position="1313"/>
    </location>
</feature>
<reference evidence="3" key="1">
    <citation type="submission" date="2018-05" db="EMBL/GenBank/DDBJ databases">
        <authorList>
            <person name="Lanie J.A."/>
            <person name="Ng W.-L."/>
            <person name="Kazmierczak K.M."/>
            <person name="Andrzejewski T.M."/>
            <person name="Davidsen T.M."/>
            <person name="Wayne K.J."/>
            <person name="Tettelin H."/>
            <person name="Glass J.I."/>
            <person name="Rusch D."/>
            <person name="Podicherti R."/>
            <person name="Tsui H.-C.T."/>
            <person name="Winkler M.E."/>
        </authorList>
    </citation>
    <scope>NUCLEOTIDE SEQUENCE</scope>
</reference>
<dbReference type="InterPro" id="IPR014755">
    <property type="entry name" value="Cu-Rt/internalin_Ig-like"/>
</dbReference>
<dbReference type="InterPro" id="IPR013783">
    <property type="entry name" value="Ig-like_fold"/>
</dbReference>
<dbReference type="Gene3D" id="2.60.40.10">
    <property type="entry name" value="Immunoglobulins"/>
    <property type="match status" value="4"/>
</dbReference>
<evidence type="ECO:0000313" key="3">
    <source>
        <dbReference type="EMBL" id="SVA39408.1"/>
    </source>
</evidence>
<gene>
    <name evidence="3" type="ORF">METZ01_LOCUS92262</name>
</gene>
<protein>
    <recommendedName>
        <fullName evidence="2">Fibronectin type-III domain-containing protein</fullName>
    </recommendedName>
</protein>
<dbReference type="InterPro" id="IPR036116">
    <property type="entry name" value="FN3_sf"/>
</dbReference>
<sequence>NTDISYTGSDSTLTVSWSGFIDPLTGFSPGTHSGIASYEVAVEDGAGNIVMNWTDVGDTSTWTITDLSLSNGIMYHVLVRAVDAAGNLSTSVSTDGITIDTDGPVAGYVLDGNEDDIDWANIDSILTFSWYDFSDTLGGLSHYEYAVGTTVGGTETVSWTSASKLDSTVTVSDLDLVNTTTYYISVRAVDSEANVSSVATSDGFTLDMDVPSIYYVNEGSISTDLDIQNVDSVLSSSWLGTDIIPGSGIDYYEIALGTAAGDSNIIDWYNTVQTYALDTLINADSLTLVDGYTYYVSVRVTDVAGNRSPVLTGDGILIDVTPPLTGIINDGSGDDIEFTSSTTTLSANWLGFNDTVSSIVNYEVALGDSATIANIVAWDSVGMSTVVTIDTLTLINADTYYFSVQATDLAGNVSTIVPSNGITIDIDPPISGTVADGLDGDEDYTNSDTTLDLAWLGFSDPLSGIAYYEYAFGTTSGDSDLISWTNIGLDTSVTVTGLDLTHDATYYGSVRANDNVGHVSAVALSDGIMVDVFDPTVGIPKDGGDTHDDLDYQGPSDTLAINWDGNDTREISYYQYSVGTTPGDTNVTPWTDNGTATAVVITDFVLTHETTYYANVRAYDMAGNMSSVESSDGNTADLSAPTVGWVNDGLGDDETFTPSATTLEANWDSFADTTSGIQYYEYAVGTTAGSSDVSDGWVSIGTNLSVSVTFTLNETVTYYVSVRATDNVNNVSAVVTSDGITTDFTGPQGTWAIDGDSSDIDRQNFTDTYSGYWLHFIEEGSGFKTHEYALYDNDNSQYITSWTVTLDTSCVISELELLEDLTYSLHIRGIDSVDNVGPILMSDGSLVDLSAPAVPLNLVGWFSTERIYLVWDQNEEVDLDHYSIYGGTEMNPTMLLSTTADSTTEAFMPGFEDGSTYYIRISATDIPGNESAFTAEVIGIPQPATVTRVNPDPVNFLNAEDTQLSIHFSQPLSDIGAASAVTIAYQDMDLTTSYSADDTSIIVQFNEPYASLDTITLTISNILDWSGSATDTKEFSYTTYMLADYDKNFQIDAADLAAYLTGWGNSDYSYELGPITGTVPHFIPTPNNVYDLRDVMAFVQMWYWYHQTLALGMNALADIGNTLTVMQQDKSLHVSLPEGAVAGQVFIQYPPDSKNLSTAADMATEQRIYLSKNDQSTGQILVEWADLTQEGLPEITFDTHSLDRNNSNITIGYTIYGIDQEIISRGMQQVELKAVPEEYALHYNYPNPFNPVTTMLYDLPEAGYTRLIIYDLLGRQVQTLVDQPMDAGYYHMQWDGRNSQGKMVGGGVYFYQI</sequence>
<dbReference type="InterPro" id="IPR003961">
    <property type="entry name" value="FN3_dom"/>
</dbReference>
<feature type="domain" description="Fibronectin type-III" evidence="2">
    <location>
        <begin position="431"/>
        <end position="520"/>
    </location>
</feature>
<feature type="domain" description="Fibronectin type-III" evidence="2">
    <location>
        <begin position="330"/>
        <end position="413"/>
    </location>
</feature>
<keyword evidence="1" id="KW-0732">Signal</keyword>
<proteinExistence type="predicted"/>
<evidence type="ECO:0000259" key="2">
    <source>
        <dbReference type="SMART" id="SM00060"/>
    </source>
</evidence>
<evidence type="ECO:0000256" key="1">
    <source>
        <dbReference type="ARBA" id="ARBA00022729"/>
    </source>
</evidence>
<feature type="domain" description="Fibronectin type-III" evidence="2">
    <location>
        <begin position="849"/>
        <end position="931"/>
    </location>
</feature>
<dbReference type="SMART" id="SM00060">
    <property type="entry name" value="FN3"/>
    <property type="match status" value="7"/>
</dbReference>
<organism evidence="3">
    <name type="scientific">marine metagenome</name>
    <dbReference type="NCBI Taxonomy" id="408172"/>
    <lineage>
        <taxon>unclassified sequences</taxon>
        <taxon>metagenomes</taxon>
        <taxon>ecological metagenomes</taxon>
    </lineage>
</organism>
<accession>A0A381VI05</accession>
<dbReference type="PANTHER" id="PTHR16897:SF2">
    <property type="entry name" value="OS03G0226600 PROTEIN"/>
    <property type="match status" value="1"/>
</dbReference>
<dbReference type="Gene3D" id="2.60.40.4070">
    <property type="match status" value="1"/>
</dbReference>
<feature type="domain" description="Fibronectin type-III" evidence="2">
    <location>
        <begin position="111"/>
        <end position="196"/>
    </location>
</feature>